<protein>
    <submittedName>
        <fullName evidence="12">Mycothione reductase</fullName>
    </submittedName>
</protein>
<keyword evidence="4 9" id="KW-0274">FAD</keyword>
<dbReference type="SUPFAM" id="SSF51905">
    <property type="entry name" value="FAD/NAD(P)-binding domain"/>
    <property type="match status" value="1"/>
</dbReference>
<evidence type="ECO:0000256" key="3">
    <source>
        <dbReference type="ARBA" id="ARBA00022630"/>
    </source>
</evidence>
<feature type="domain" description="Pyridine nucleotide-disulphide oxidoreductase dimerisation" evidence="10">
    <location>
        <begin position="358"/>
        <end position="469"/>
    </location>
</feature>
<comment type="similarity">
    <text evidence="2 9">Belongs to the class-I pyridine nucleotide-disulfide oxidoreductase family.</text>
</comment>
<keyword evidence="5" id="KW-0521">NADP</keyword>
<dbReference type="PRINTS" id="PR00411">
    <property type="entry name" value="PNDRDTASEI"/>
</dbReference>
<gene>
    <name evidence="12" type="ORF">GCM10023226_38750</name>
</gene>
<keyword evidence="13" id="KW-1185">Reference proteome</keyword>
<keyword evidence="3 9" id="KW-0285">Flavoprotein</keyword>
<keyword evidence="8 9" id="KW-0676">Redox-active center</keyword>
<evidence type="ECO:0000256" key="9">
    <source>
        <dbReference type="RuleBase" id="RU003691"/>
    </source>
</evidence>
<dbReference type="PRINTS" id="PR00368">
    <property type="entry name" value="FADPNR"/>
</dbReference>
<evidence type="ECO:0000256" key="1">
    <source>
        <dbReference type="ARBA" id="ARBA00001974"/>
    </source>
</evidence>
<reference evidence="13" key="1">
    <citation type="journal article" date="2019" name="Int. J. Syst. Evol. Microbiol.">
        <title>The Global Catalogue of Microorganisms (GCM) 10K type strain sequencing project: providing services to taxonomists for standard genome sequencing and annotation.</title>
        <authorList>
            <consortium name="The Broad Institute Genomics Platform"/>
            <consortium name="The Broad Institute Genome Sequencing Center for Infectious Disease"/>
            <person name="Wu L."/>
            <person name="Ma J."/>
        </authorList>
    </citation>
    <scope>NUCLEOTIDE SEQUENCE [LARGE SCALE GENOMIC DNA]</scope>
    <source>
        <strain evidence="13">JCM 18127</strain>
    </source>
</reference>
<name>A0ABP8X096_9ACTN</name>
<proteinExistence type="inferred from homology"/>
<evidence type="ECO:0000259" key="11">
    <source>
        <dbReference type="Pfam" id="PF07992"/>
    </source>
</evidence>
<dbReference type="Gene3D" id="3.30.390.30">
    <property type="match status" value="1"/>
</dbReference>
<organism evidence="12 13">
    <name type="scientific">Nocardioides nanhaiensis</name>
    <dbReference type="NCBI Taxonomy" id="1476871"/>
    <lineage>
        <taxon>Bacteria</taxon>
        <taxon>Bacillati</taxon>
        <taxon>Actinomycetota</taxon>
        <taxon>Actinomycetes</taxon>
        <taxon>Propionibacteriales</taxon>
        <taxon>Nocardioidaceae</taxon>
        <taxon>Nocardioides</taxon>
    </lineage>
</organism>
<dbReference type="InterPro" id="IPR012999">
    <property type="entry name" value="Pyr_OxRdtase_I_AS"/>
</dbReference>
<comment type="caution">
    <text evidence="12">The sequence shown here is derived from an EMBL/GenBank/DDBJ whole genome shotgun (WGS) entry which is preliminary data.</text>
</comment>
<evidence type="ECO:0000256" key="4">
    <source>
        <dbReference type="ARBA" id="ARBA00022827"/>
    </source>
</evidence>
<dbReference type="Pfam" id="PF02852">
    <property type="entry name" value="Pyr_redox_dim"/>
    <property type="match status" value="1"/>
</dbReference>
<evidence type="ECO:0000256" key="8">
    <source>
        <dbReference type="ARBA" id="ARBA00023284"/>
    </source>
</evidence>
<evidence type="ECO:0000256" key="2">
    <source>
        <dbReference type="ARBA" id="ARBA00007532"/>
    </source>
</evidence>
<dbReference type="Gene3D" id="3.50.50.60">
    <property type="entry name" value="FAD/NAD(P)-binding domain"/>
    <property type="match status" value="2"/>
</dbReference>
<dbReference type="InterPro" id="IPR023753">
    <property type="entry name" value="FAD/NAD-binding_dom"/>
</dbReference>
<accession>A0ABP8X096</accession>
<dbReference type="InterPro" id="IPR004099">
    <property type="entry name" value="Pyr_nucl-diS_OxRdtase_dimer"/>
</dbReference>
<dbReference type="PROSITE" id="PS00076">
    <property type="entry name" value="PYRIDINE_REDOX_1"/>
    <property type="match status" value="1"/>
</dbReference>
<evidence type="ECO:0000313" key="13">
    <source>
        <dbReference type="Proteomes" id="UP001500621"/>
    </source>
</evidence>
<evidence type="ECO:0000256" key="5">
    <source>
        <dbReference type="ARBA" id="ARBA00022857"/>
    </source>
</evidence>
<evidence type="ECO:0000256" key="7">
    <source>
        <dbReference type="ARBA" id="ARBA00023157"/>
    </source>
</evidence>
<dbReference type="InterPro" id="IPR036188">
    <property type="entry name" value="FAD/NAD-bd_sf"/>
</dbReference>
<dbReference type="PANTHER" id="PTHR43014:SF4">
    <property type="entry name" value="PYRIDINE NUCLEOTIDE-DISULFIDE OXIDOREDUCTASE RCLA-RELATED"/>
    <property type="match status" value="1"/>
</dbReference>
<dbReference type="SUPFAM" id="SSF55424">
    <property type="entry name" value="FAD/NAD-linked reductases, dimerisation (C-terminal) domain"/>
    <property type="match status" value="1"/>
</dbReference>
<dbReference type="Pfam" id="PF07992">
    <property type="entry name" value="Pyr_redox_2"/>
    <property type="match status" value="1"/>
</dbReference>
<dbReference type="InterPro" id="IPR001100">
    <property type="entry name" value="Pyr_nuc-diS_OxRdtase"/>
</dbReference>
<evidence type="ECO:0000256" key="6">
    <source>
        <dbReference type="ARBA" id="ARBA00023002"/>
    </source>
</evidence>
<sequence length="479" mass="51870">MTSQQDSDRTDAGPARHYDLLVLGTGSGNTIVDDRFDDWSVGIVERTEFGGTCLNRGCIPSKMFVVTADHACDAAQGPRFGVHTRYDGVDWPAVRDRVFDRIDPQARGGREYREGLVNVEVHAGTARFTGERRLVVETEHGEVQVSADQVVIAVGGRPVVPDIEGLEEAAAAGLVHTSDTIMRIDALPHRLGVIGGGYVGSEFANIFASLGTEVVQVDGQDLLLSTQDADVARRFTEISGERWDLRLGAELERVELTDGGLRLHLGEQGTAEVDLLLLAVGRRPNSDLLDLEGTGIEVDDAGRVVVDEQQRTTAEGVWALGDISTHHPLKHVANHEARIVQHNLLHPEDLQTVDHRFVPQAVFSVPQVAAVGLTEEQAREQGLDLAVFTQHYADVAHGWALEEDDSGHLVKVLADRATGRLVGAHLLGPQASVLVQPLIQAMSFDQPVRGLARGQYWIHPALSEVVENALIGLEAALDA</sequence>
<dbReference type="Proteomes" id="UP001500621">
    <property type="component" value="Unassembled WGS sequence"/>
</dbReference>
<dbReference type="RefSeq" id="WP_345270074.1">
    <property type="nucleotide sequence ID" value="NZ_BAABIM010000004.1"/>
</dbReference>
<feature type="domain" description="FAD/NAD(P)-binding" evidence="11">
    <location>
        <begin position="19"/>
        <end position="334"/>
    </location>
</feature>
<evidence type="ECO:0000313" key="12">
    <source>
        <dbReference type="EMBL" id="GAA4696526.1"/>
    </source>
</evidence>
<keyword evidence="6 9" id="KW-0560">Oxidoreductase</keyword>
<evidence type="ECO:0000259" key="10">
    <source>
        <dbReference type="Pfam" id="PF02852"/>
    </source>
</evidence>
<dbReference type="InterPro" id="IPR016156">
    <property type="entry name" value="FAD/NAD-linked_Rdtase_dimer_sf"/>
</dbReference>
<comment type="cofactor">
    <cofactor evidence="1">
        <name>FAD</name>
        <dbReference type="ChEBI" id="CHEBI:57692"/>
    </cofactor>
</comment>
<dbReference type="PANTHER" id="PTHR43014">
    <property type="entry name" value="MERCURIC REDUCTASE"/>
    <property type="match status" value="1"/>
</dbReference>
<dbReference type="PIRSF" id="PIRSF000350">
    <property type="entry name" value="Mercury_reductase_MerA"/>
    <property type="match status" value="1"/>
</dbReference>
<dbReference type="EMBL" id="BAABIM010000004">
    <property type="protein sequence ID" value="GAA4696526.1"/>
    <property type="molecule type" value="Genomic_DNA"/>
</dbReference>
<dbReference type="NCBIfam" id="NF005884">
    <property type="entry name" value="PRK07846.1"/>
    <property type="match status" value="1"/>
</dbReference>
<keyword evidence="7" id="KW-1015">Disulfide bond</keyword>